<evidence type="ECO:0000313" key="14">
    <source>
        <dbReference type="EMBL" id="KAK7490542.1"/>
    </source>
</evidence>
<keyword evidence="4 12" id="KW-0812">Transmembrane</keyword>
<evidence type="ECO:0000256" key="7">
    <source>
        <dbReference type="ARBA" id="ARBA00022958"/>
    </source>
</evidence>
<dbReference type="FunFam" id="3.30.710.10:FF:000189">
    <property type="entry name" value="Predicted protein"/>
    <property type="match status" value="1"/>
</dbReference>
<evidence type="ECO:0000256" key="4">
    <source>
        <dbReference type="ARBA" id="ARBA00022692"/>
    </source>
</evidence>
<dbReference type="FunFam" id="1.20.120.350:FF:000074">
    <property type="entry name" value="SHaW family of potassium channels"/>
    <property type="match status" value="1"/>
</dbReference>
<keyword evidence="2" id="KW-0813">Transport</keyword>
<feature type="transmembrane region" description="Helical" evidence="12">
    <location>
        <begin position="244"/>
        <end position="265"/>
    </location>
</feature>
<dbReference type="InterPro" id="IPR011333">
    <property type="entry name" value="SKP1/BTB/POZ_sf"/>
</dbReference>
<reference evidence="14 15" key="1">
    <citation type="journal article" date="2023" name="Sci. Data">
        <title>Genome assembly of the Korean intertidal mud-creeper Batillaria attramentaria.</title>
        <authorList>
            <person name="Patra A.K."/>
            <person name="Ho P.T."/>
            <person name="Jun S."/>
            <person name="Lee S.J."/>
            <person name="Kim Y."/>
            <person name="Won Y.J."/>
        </authorList>
    </citation>
    <scope>NUCLEOTIDE SEQUENCE [LARGE SCALE GENOMIC DNA]</scope>
    <source>
        <strain evidence="14">Wonlab-2016</strain>
    </source>
</reference>
<dbReference type="InterPro" id="IPR003131">
    <property type="entry name" value="T1-type_BTB"/>
</dbReference>
<feature type="transmembrane region" description="Helical" evidence="12">
    <location>
        <begin position="342"/>
        <end position="366"/>
    </location>
</feature>
<keyword evidence="5" id="KW-0631">Potassium channel</keyword>
<evidence type="ECO:0000256" key="11">
    <source>
        <dbReference type="ARBA" id="ARBA00023303"/>
    </source>
</evidence>
<dbReference type="InterPro" id="IPR027359">
    <property type="entry name" value="Volt_channel_dom_sf"/>
</dbReference>
<dbReference type="FunFam" id="1.10.287.70:FF:000002">
    <property type="entry name" value="Potassium voltage-gated channel subfamily a member"/>
    <property type="match status" value="1"/>
</dbReference>
<evidence type="ECO:0000313" key="15">
    <source>
        <dbReference type="Proteomes" id="UP001519460"/>
    </source>
</evidence>
<dbReference type="PANTHER" id="PTHR11537">
    <property type="entry name" value="VOLTAGE-GATED POTASSIUM CHANNEL"/>
    <property type="match status" value="1"/>
</dbReference>
<protein>
    <recommendedName>
        <fullName evidence="13">BTB domain-containing protein</fullName>
    </recommendedName>
</protein>
<proteinExistence type="predicted"/>
<dbReference type="Pfam" id="PF02214">
    <property type="entry name" value="BTB_2"/>
    <property type="match status" value="1"/>
</dbReference>
<dbReference type="SMART" id="SM00225">
    <property type="entry name" value="BTB"/>
    <property type="match status" value="1"/>
</dbReference>
<keyword evidence="8 12" id="KW-1133">Transmembrane helix</keyword>
<evidence type="ECO:0000256" key="6">
    <source>
        <dbReference type="ARBA" id="ARBA00022882"/>
    </source>
</evidence>
<dbReference type="InterPro" id="IPR000210">
    <property type="entry name" value="BTB/POZ_dom"/>
</dbReference>
<evidence type="ECO:0000259" key="13">
    <source>
        <dbReference type="SMART" id="SM00225"/>
    </source>
</evidence>
<dbReference type="InterPro" id="IPR003968">
    <property type="entry name" value="K_chnl_volt-dep_Kv"/>
</dbReference>
<dbReference type="SUPFAM" id="SSF54695">
    <property type="entry name" value="POZ domain"/>
    <property type="match status" value="1"/>
</dbReference>
<dbReference type="GO" id="GO:0034702">
    <property type="term" value="C:monoatomic ion channel complex"/>
    <property type="evidence" value="ECO:0007669"/>
    <property type="project" value="UniProtKB-KW"/>
</dbReference>
<evidence type="ECO:0000256" key="3">
    <source>
        <dbReference type="ARBA" id="ARBA00022538"/>
    </source>
</evidence>
<dbReference type="PANTHER" id="PTHR11537:SF113">
    <property type="entry name" value="POTASSIUM VOLTAGE-GATED CHANNEL PROTEIN SHAKER"/>
    <property type="match status" value="1"/>
</dbReference>
<dbReference type="InterPro" id="IPR028325">
    <property type="entry name" value="VG_K_chnl"/>
</dbReference>
<sequence length="443" mass="50444">MAVVSGLLNQAPYRRTYSSRERLNTEGDELWLHHHPALDKDSKRGTPRPQRACKSLSGELLPMRHQCSLETCDRIVINVSGQYFETWRTTLERHPDTLLGDPCKRQKFYDKRKDEYFFDRHRPTFDAIFHYYMYGGRLRRPPPVPDDIFLTELDFFEIEQEVVEEYRRDEGYVAEKMLLPEKGFQRKIWITMEYPETSMLAYIIAIVSVIVTVLSIALFCVETLPQFNNSTCVGDQKPDFTEPFFILETICTAFFTLEVLIRIVVCPSKKKFIKDFKNLVDITAVVPYYVTLFNLLSDPTCEGAKSSASLAFLRVIRLVRIFKLTKHSAGLQVLILTFKASFGGLCLFLVALVVCILLFSSAVYFAEVGTPGSQINSIPDGFWWAIITMTTVGYGDVVPVGPFGKIIGMICALAGVLTLAIPVPIITENFNKFYAHKTGRGRL</sequence>
<keyword evidence="7" id="KW-0630">Potassium</keyword>
<dbReference type="Gene3D" id="3.30.710.10">
    <property type="entry name" value="Potassium Channel Kv1.1, Chain A"/>
    <property type="match status" value="1"/>
</dbReference>
<keyword evidence="6" id="KW-0851">Voltage-gated channel</keyword>
<accession>A0ABD0KUT3</accession>
<gene>
    <name evidence="14" type="ORF">BaRGS_00018145</name>
</gene>
<evidence type="ECO:0000256" key="8">
    <source>
        <dbReference type="ARBA" id="ARBA00022989"/>
    </source>
</evidence>
<evidence type="ECO:0000256" key="1">
    <source>
        <dbReference type="ARBA" id="ARBA00004141"/>
    </source>
</evidence>
<evidence type="ECO:0000256" key="9">
    <source>
        <dbReference type="ARBA" id="ARBA00023065"/>
    </source>
</evidence>
<dbReference type="GO" id="GO:0005267">
    <property type="term" value="F:potassium channel activity"/>
    <property type="evidence" value="ECO:0007669"/>
    <property type="project" value="UniProtKB-KW"/>
</dbReference>
<evidence type="ECO:0000256" key="5">
    <source>
        <dbReference type="ARBA" id="ARBA00022826"/>
    </source>
</evidence>
<feature type="transmembrane region" description="Helical" evidence="12">
    <location>
        <begin position="406"/>
        <end position="426"/>
    </location>
</feature>
<dbReference type="InterPro" id="IPR005821">
    <property type="entry name" value="Ion_trans_dom"/>
</dbReference>
<keyword evidence="9" id="KW-0406">Ion transport</keyword>
<keyword evidence="3" id="KW-0633">Potassium transport</keyword>
<dbReference type="EMBL" id="JACVVK020000125">
    <property type="protein sequence ID" value="KAK7490542.1"/>
    <property type="molecule type" value="Genomic_DNA"/>
</dbReference>
<feature type="domain" description="BTB" evidence="13">
    <location>
        <begin position="73"/>
        <end position="173"/>
    </location>
</feature>
<feature type="transmembrane region" description="Helical" evidence="12">
    <location>
        <begin position="200"/>
        <end position="224"/>
    </location>
</feature>
<dbReference type="Proteomes" id="UP001519460">
    <property type="component" value="Unassembled WGS sequence"/>
</dbReference>
<evidence type="ECO:0000256" key="10">
    <source>
        <dbReference type="ARBA" id="ARBA00023136"/>
    </source>
</evidence>
<dbReference type="InterPro" id="IPR003972">
    <property type="entry name" value="K_chnl_volt-dep_Kv1"/>
</dbReference>
<dbReference type="Gene3D" id="1.10.287.70">
    <property type="match status" value="1"/>
</dbReference>
<comment type="caution">
    <text evidence="14">The sequence shown here is derived from an EMBL/GenBank/DDBJ whole genome shotgun (WGS) entry which is preliminary data.</text>
</comment>
<dbReference type="PRINTS" id="PR01496">
    <property type="entry name" value="SHAKERCHANEL"/>
</dbReference>
<dbReference type="PRINTS" id="PR00169">
    <property type="entry name" value="KCHANNEL"/>
</dbReference>
<dbReference type="PRINTS" id="PR01491">
    <property type="entry name" value="KVCHANNEL"/>
</dbReference>
<dbReference type="Gene3D" id="1.20.120.350">
    <property type="entry name" value="Voltage-gated potassium channels. Chain C"/>
    <property type="match status" value="1"/>
</dbReference>
<dbReference type="Pfam" id="PF00520">
    <property type="entry name" value="Ion_trans"/>
    <property type="match status" value="1"/>
</dbReference>
<evidence type="ECO:0000256" key="2">
    <source>
        <dbReference type="ARBA" id="ARBA00022448"/>
    </source>
</evidence>
<comment type="subcellular location">
    <subcellularLocation>
        <location evidence="1">Membrane</location>
        <topology evidence="1">Multi-pass membrane protein</topology>
    </subcellularLocation>
</comment>
<dbReference type="SUPFAM" id="SSF81324">
    <property type="entry name" value="Voltage-gated potassium channels"/>
    <property type="match status" value="1"/>
</dbReference>
<feature type="transmembrane region" description="Helical" evidence="12">
    <location>
        <begin position="381"/>
        <end position="399"/>
    </location>
</feature>
<keyword evidence="15" id="KW-1185">Reference proteome</keyword>
<keyword evidence="10 12" id="KW-0472">Membrane</keyword>
<evidence type="ECO:0000256" key="12">
    <source>
        <dbReference type="SAM" id="Phobius"/>
    </source>
</evidence>
<name>A0ABD0KUT3_9CAEN</name>
<organism evidence="14 15">
    <name type="scientific">Batillaria attramentaria</name>
    <dbReference type="NCBI Taxonomy" id="370345"/>
    <lineage>
        <taxon>Eukaryota</taxon>
        <taxon>Metazoa</taxon>
        <taxon>Spiralia</taxon>
        <taxon>Lophotrochozoa</taxon>
        <taxon>Mollusca</taxon>
        <taxon>Gastropoda</taxon>
        <taxon>Caenogastropoda</taxon>
        <taxon>Sorbeoconcha</taxon>
        <taxon>Cerithioidea</taxon>
        <taxon>Batillariidae</taxon>
        <taxon>Batillaria</taxon>
    </lineage>
</organism>
<keyword evidence="11" id="KW-0407">Ion channel</keyword>
<dbReference type="AlphaFoldDB" id="A0ABD0KUT3"/>